<feature type="transmembrane region" description="Helical" evidence="11">
    <location>
        <begin position="21"/>
        <end position="42"/>
    </location>
</feature>
<evidence type="ECO:0000256" key="6">
    <source>
        <dbReference type="ARBA" id="ARBA00022692"/>
    </source>
</evidence>
<keyword evidence="5 11" id="KW-1003">Cell membrane</keyword>
<dbReference type="NCBIfam" id="NF001843">
    <property type="entry name" value="PRK00567.1-4"/>
    <property type="match status" value="1"/>
</dbReference>
<evidence type="ECO:0000313" key="13">
    <source>
        <dbReference type="Proteomes" id="UP000660861"/>
    </source>
</evidence>
<dbReference type="InterPro" id="IPR036019">
    <property type="entry name" value="MscL_channel"/>
</dbReference>
<dbReference type="EMBL" id="JACRTC010000003">
    <property type="protein sequence ID" value="MBC8570502.1"/>
    <property type="molecule type" value="Genomic_DNA"/>
</dbReference>
<keyword evidence="13" id="KW-1185">Reference proteome</keyword>
<keyword evidence="7 11" id="KW-1133">Transmembrane helix</keyword>
<dbReference type="InterPro" id="IPR037673">
    <property type="entry name" value="MSC/AndL"/>
</dbReference>
<dbReference type="PRINTS" id="PR01264">
    <property type="entry name" value="MECHCHANNEL"/>
</dbReference>
<dbReference type="Proteomes" id="UP000660861">
    <property type="component" value="Unassembled WGS sequence"/>
</dbReference>
<evidence type="ECO:0000256" key="9">
    <source>
        <dbReference type="ARBA" id="ARBA00023136"/>
    </source>
</evidence>
<dbReference type="Pfam" id="PF01741">
    <property type="entry name" value="MscL"/>
    <property type="match status" value="1"/>
</dbReference>
<feature type="transmembrane region" description="Helical" evidence="11">
    <location>
        <begin position="77"/>
        <end position="101"/>
    </location>
</feature>
<dbReference type="FunFam" id="1.10.1200.120:FF:000001">
    <property type="entry name" value="Large-conductance mechanosensitive channel"/>
    <property type="match status" value="1"/>
</dbReference>
<dbReference type="RefSeq" id="WP_262397591.1">
    <property type="nucleotide sequence ID" value="NZ_JACRTC010000003.1"/>
</dbReference>
<dbReference type="InterPro" id="IPR001185">
    <property type="entry name" value="MS_channel"/>
</dbReference>
<keyword evidence="10 11" id="KW-0407">Ion channel</keyword>
<dbReference type="PROSITE" id="PS01327">
    <property type="entry name" value="MSCL"/>
    <property type="match status" value="1"/>
</dbReference>
<dbReference type="InterPro" id="IPR019823">
    <property type="entry name" value="Mechanosensitive_channel_CS"/>
</dbReference>
<reference evidence="12" key="1">
    <citation type="submission" date="2020-08" db="EMBL/GenBank/DDBJ databases">
        <title>Genome public.</title>
        <authorList>
            <person name="Liu C."/>
            <person name="Sun Q."/>
        </authorList>
    </citation>
    <scope>NUCLEOTIDE SEQUENCE</scope>
    <source>
        <strain evidence="12">NSJ-54</strain>
    </source>
</reference>
<evidence type="ECO:0000256" key="7">
    <source>
        <dbReference type="ARBA" id="ARBA00022989"/>
    </source>
</evidence>
<evidence type="ECO:0000313" key="12">
    <source>
        <dbReference type="EMBL" id="MBC8570502.1"/>
    </source>
</evidence>
<comment type="caution">
    <text evidence="12">The sequence shown here is derived from an EMBL/GenBank/DDBJ whole genome shotgun (WGS) entry which is preliminary data.</text>
</comment>
<gene>
    <name evidence="11 12" type="primary">mscL</name>
    <name evidence="12" type="ORF">H8709_06615</name>
</gene>
<keyword evidence="4 11" id="KW-0813">Transport</keyword>
<keyword evidence="6 11" id="KW-0812">Transmembrane</keyword>
<evidence type="ECO:0000256" key="10">
    <source>
        <dbReference type="ARBA" id="ARBA00023303"/>
    </source>
</evidence>
<keyword evidence="9 11" id="KW-0472">Membrane</keyword>
<comment type="subcellular location">
    <subcellularLocation>
        <location evidence="1 11">Cell membrane</location>
        <topology evidence="1 11">Multi-pass membrane protein</topology>
    </subcellularLocation>
</comment>
<evidence type="ECO:0000256" key="3">
    <source>
        <dbReference type="ARBA" id="ARBA00011255"/>
    </source>
</evidence>
<comment type="function">
    <text evidence="11">Channel that opens in response to stretch forces in the membrane lipid bilayer. May participate in the regulation of osmotic pressure changes within the cell.</text>
</comment>
<dbReference type="AlphaFoldDB" id="A0A926EAU9"/>
<protein>
    <recommendedName>
        <fullName evidence="11">Large-conductance mechanosensitive channel</fullName>
    </recommendedName>
</protein>
<keyword evidence="8 11" id="KW-0406">Ion transport</keyword>
<dbReference type="NCBIfam" id="TIGR00220">
    <property type="entry name" value="mscL"/>
    <property type="match status" value="1"/>
</dbReference>
<organism evidence="12 13">
    <name type="scientific">Zongyangia hominis</name>
    <dbReference type="NCBI Taxonomy" id="2763677"/>
    <lineage>
        <taxon>Bacteria</taxon>
        <taxon>Bacillati</taxon>
        <taxon>Bacillota</taxon>
        <taxon>Clostridia</taxon>
        <taxon>Eubacteriales</taxon>
        <taxon>Oscillospiraceae</taxon>
        <taxon>Zongyangia</taxon>
    </lineage>
</organism>
<dbReference type="SUPFAM" id="SSF81330">
    <property type="entry name" value="Gated mechanosensitive channel"/>
    <property type="match status" value="1"/>
</dbReference>
<dbReference type="Gene3D" id="1.10.1200.120">
    <property type="entry name" value="Large-conductance mechanosensitive channel, MscL, domain 1"/>
    <property type="match status" value="1"/>
</dbReference>
<name>A0A926EAU9_9FIRM</name>
<evidence type="ECO:0000256" key="11">
    <source>
        <dbReference type="HAMAP-Rule" id="MF_00115"/>
    </source>
</evidence>
<comment type="similarity">
    <text evidence="2 11">Belongs to the MscL family.</text>
</comment>
<evidence type="ECO:0000256" key="2">
    <source>
        <dbReference type="ARBA" id="ARBA00007254"/>
    </source>
</evidence>
<evidence type="ECO:0000256" key="8">
    <source>
        <dbReference type="ARBA" id="ARBA00023065"/>
    </source>
</evidence>
<accession>A0A926EAU9</accession>
<evidence type="ECO:0000256" key="1">
    <source>
        <dbReference type="ARBA" id="ARBA00004651"/>
    </source>
</evidence>
<dbReference type="GO" id="GO:0008381">
    <property type="term" value="F:mechanosensitive monoatomic ion channel activity"/>
    <property type="evidence" value="ECO:0007669"/>
    <property type="project" value="UniProtKB-UniRule"/>
</dbReference>
<dbReference type="GO" id="GO:0005886">
    <property type="term" value="C:plasma membrane"/>
    <property type="evidence" value="ECO:0007669"/>
    <property type="project" value="UniProtKB-SubCell"/>
</dbReference>
<dbReference type="PANTHER" id="PTHR30266">
    <property type="entry name" value="MECHANOSENSITIVE CHANNEL MSCL"/>
    <property type="match status" value="1"/>
</dbReference>
<proteinExistence type="inferred from homology"/>
<dbReference type="HAMAP" id="MF_00115">
    <property type="entry name" value="MscL"/>
    <property type="match status" value="1"/>
</dbReference>
<evidence type="ECO:0000256" key="5">
    <source>
        <dbReference type="ARBA" id="ARBA00022475"/>
    </source>
</evidence>
<comment type="subunit">
    <text evidence="3 11">Homopentamer.</text>
</comment>
<dbReference type="PANTHER" id="PTHR30266:SF2">
    <property type="entry name" value="LARGE-CONDUCTANCE MECHANOSENSITIVE CHANNEL"/>
    <property type="match status" value="1"/>
</dbReference>
<evidence type="ECO:0000256" key="4">
    <source>
        <dbReference type="ARBA" id="ARBA00022448"/>
    </source>
</evidence>
<sequence length="147" mass="16435">MKEKAKSLIGEFKEFISRGNVMDMAVGVIIGTAFTAIVNSLVKDVVMPAIGYLIGGIDFTEFKIVLSQAVGEVPETAIYYGTFIQNIINFLLIALVVFLMVKAINLFHRKKEEPITEEAPEEPEISAELAMLTEIRDLLKEQKNQRE</sequence>